<dbReference type="SUPFAM" id="SSF52540">
    <property type="entry name" value="P-loop containing nucleoside triphosphate hydrolases"/>
    <property type="match status" value="1"/>
</dbReference>
<evidence type="ECO:0000259" key="1">
    <source>
        <dbReference type="Pfam" id="PF00685"/>
    </source>
</evidence>
<keyword evidence="3" id="KW-1185">Reference proteome</keyword>
<dbReference type="Pfam" id="PF00685">
    <property type="entry name" value="Sulfotransfer_1"/>
    <property type="match status" value="1"/>
</dbReference>
<accession>A0A2K8KLS5</accession>
<dbReference type="KEGG" id="rbg:BG454_18165"/>
<dbReference type="EMBL" id="CP024899">
    <property type="protein sequence ID" value="ATX67500.1"/>
    <property type="molecule type" value="Genomic_DNA"/>
</dbReference>
<name>A0A2K8KLS5_9RHOB</name>
<gene>
    <name evidence="2" type="ORF">BG454_18165</name>
</gene>
<protein>
    <recommendedName>
        <fullName evidence="1">Sulfotransferase domain-containing protein</fullName>
    </recommendedName>
</protein>
<feature type="domain" description="Sulfotransferase" evidence="1">
    <location>
        <begin position="3"/>
        <end position="186"/>
    </location>
</feature>
<dbReference type="InterPro" id="IPR000863">
    <property type="entry name" value="Sulfotransferase_dom"/>
</dbReference>
<evidence type="ECO:0000313" key="2">
    <source>
        <dbReference type="EMBL" id="ATX67500.1"/>
    </source>
</evidence>
<reference evidence="2 3" key="1">
    <citation type="submission" date="2017-11" db="EMBL/GenBank/DDBJ databases">
        <title>Revised Sequence and Annotation of the Rhodobaca barguzinensis strain alga05 Genome.</title>
        <authorList>
            <person name="Kopejtka K."/>
            <person name="Tomasch J.M."/>
            <person name="Bunk B."/>
            <person name="Koblizek M."/>
        </authorList>
    </citation>
    <scope>NUCLEOTIDE SEQUENCE [LARGE SCALE GENOMIC DNA]</scope>
    <source>
        <strain evidence="3">alga05</strain>
    </source>
</reference>
<evidence type="ECO:0000313" key="3">
    <source>
        <dbReference type="Proteomes" id="UP000228948"/>
    </source>
</evidence>
<dbReference type="RefSeq" id="WP_071482370.1">
    <property type="nucleotide sequence ID" value="NZ_CP024899.1"/>
</dbReference>
<organism evidence="2 3">
    <name type="scientific">Roseinatronobacter bogoriensis subsp. barguzinensis</name>
    <dbReference type="NCBI Taxonomy" id="441209"/>
    <lineage>
        <taxon>Bacteria</taxon>
        <taxon>Pseudomonadati</taxon>
        <taxon>Pseudomonadota</taxon>
        <taxon>Alphaproteobacteria</taxon>
        <taxon>Rhodobacterales</taxon>
        <taxon>Paracoccaceae</taxon>
        <taxon>Roseinatronobacter</taxon>
    </lineage>
</organism>
<dbReference type="GO" id="GO:0008146">
    <property type="term" value="F:sulfotransferase activity"/>
    <property type="evidence" value="ECO:0007669"/>
    <property type="project" value="InterPro"/>
</dbReference>
<dbReference type="Gene3D" id="3.40.50.300">
    <property type="entry name" value="P-loop containing nucleotide triphosphate hydrolases"/>
    <property type="match status" value="1"/>
</dbReference>
<dbReference type="Proteomes" id="UP000228948">
    <property type="component" value="Chromosome"/>
</dbReference>
<dbReference type="STRING" id="441209.GCA_001870665_03387"/>
<dbReference type="OrthoDB" id="8446141at2"/>
<proteinExistence type="predicted"/>
<sequence length="257" mass="29580">MKSILLLTSATSGTLSMQRIINILVNAENAYTDLRYFDTIKNLPPEQIVSAIPPEQDHILLNNSPIHWNVNLDLSNYRTVVNFRDPRDRICNVYHWKLVHPSSETPEVRERRIQETIEMGMDQWVAQNFKKRGYDNAYYENLFHALERGGKEHCIAITYARLCLDFTSLKSQLADFLGVTLTPAQEKLLEAEQPETVTSNPKWIGNRWAGSDVMPGRYKHELSEDNIASLNAYYAPTLRLMAKHDPDFAHTYLDGIE</sequence>
<dbReference type="InterPro" id="IPR027417">
    <property type="entry name" value="P-loop_NTPase"/>
</dbReference>
<dbReference type="AlphaFoldDB" id="A0A2K8KLS5"/>